<feature type="region of interest" description="Disordered" evidence="9">
    <location>
        <begin position="171"/>
        <end position="192"/>
    </location>
</feature>
<dbReference type="PANTHER" id="PTHR21311:SF0">
    <property type="entry name" value="CONSERVED OLIGOMERIC GOLGI COMPLEX SUBUNIT 8"/>
    <property type="match status" value="1"/>
</dbReference>
<comment type="subcellular location">
    <subcellularLocation>
        <location evidence="1">Golgi apparatus membrane</location>
        <topology evidence="1">Peripheral membrane protein</topology>
    </subcellularLocation>
</comment>
<evidence type="ECO:0000313" key="11">
    <source>
        <dbReference type="Proteomes" id="UP001146120"/>
    </source>
</evidence>
<evidence type="ECO:0000256" key="4">
    <source>
        <dbReference type="ARBA" id="ARBA00022448"/>
    </source>
</evidence>
<reference evidence="10" key="2">
    <citation type="journal article" date="2023" name="Microbiol Resour">
        <title>Decontamination and Annotation of the Draft Genome Sequence of the Oomycete Lagenidium giganteum ARSEF 373.</title>
        <authorList>
            <person name="Morgan W.R."/>
            <person name="Tartar A."/>
        </authorList>
    </citation>
    <scope>NUCLEOTIDE SEQUENCE</scope>
    <source>
        <strain evidence="10">ARSEF 373</strain>
    </source>
</reference>
<dbReference type="EMBL" id="DAKRPA010000012">
    <property type="protein sequence ID" value="DBA04016.1"/>
    <property type="molecule type" value="Genomic_DNA"/>
</dbReference>
<dbReference type="GO" id="GO:0000139">
    <property type="term" value="C:Golgi membrane"/>
    <property type="evidence" value="ECO:0007669"/>
    <property type="project" value="UniProtKB-SubCell"/>
</dbReference>
<keyword evidence="11" id="KW-1185">Reference proteome</keyword>
<comment type="similarity">
    <text evidence="2">Belongs to the COG8 family.</text>
</comment>
<evidence type="ECO:0000256" key="6">
    <source>
        <dbReference type="ARBA" id="ARBA00023034"/>
    </source>
</evidence>
<keyword evidence="4" id="KW-0813">Transport</keyword>
<evidence type="ECO:0000256" key="1">
    <source>
        <dbReference type="ARBA" id="ARBA00004395"/>
    </source>
</evidence>
<evidence type="ECO:0000256" key="3">
    <source>
        <dbReference type="ARBA" id="ARBA00020983"/>
    </source>
</evidence>
<reference evidence="10" key="1">
    <citation type="submission" date="2022-11" db="EMBL/GenBank/DDBJ databases">
        <authorList>
            <person name="Morgan W.R."/>
            <person name="Tartar A."/>
        </authorList>
    </citation>
    <scope>NUCLEOTIDE SEQUENCE</scope>
    <source>
        <strain evidence="10">ARSEF 373</strain>
    </source>
</reference>
<proteinExistence type="inferred from homology"/>
<feature type="compositionally biased region" description="Basic and acidic residues" evidence="9">
    <location>
        <begin position="171"/>
        <end position="183"/>
    </location>
</feature>
<sequence length="807" mass="91112">MPQMLIKRMRTNSISSLDESLCKASKHQLNSSPRSAADVVQLAPPSLPMPVQEEPVETPVATQVTTTNEVAWPSVKGCDSVRYALMFLQNSRQHAMGLVMQNHWDRALNVLEKIEKATESVCRQRRKVVVEQANAILGMLATPTERKRSVRFSDDVIVVPAEEMDRSITDIHAPEHISHERSTESTTDPPTLAVRYSSPPALSTKIELVTKYIFILSVASKNYSYLKEEVQPGPKRRSTPSTMATAPSFKTCSLEELKKEPWRLQHQADNTAEELRNLVMANYHMFIRSNQCSAIVKDDLGQLKDQTNDIMNYLPELKEHCGRFQREIADVVTKHGDIQFVFEHYLQLTELLEIPQLLEACIHNELFDSALDVIQFSNELFKQERTDATPNFIIATLIREVSQMVKVLREKLLQKLREDLQLALCVRIVGYLRRLDSLSWDPSQPEALDVSSADYEKKLKEEFLACRNVWLSSLTRGISHADPYQYTIQVIDVKRTSWFDMITQYSAIFGSENIDGQVDPPLCHWATATVAEFIQILMKQLPKIDDFSSLATILEQSLFFGGSLGRVGVDFRAILAVYFEDHVFDLLSQNWRNACRDFQEGLNAHALSAARGGGNNSQNQITPIVIASYRSSNGSMATAYSLGSSNSLLLTKSEEDYSPPRSLMSFPLLAEFTNALLSSLNELRLCTISSLHVRLAKRFQSVLCTMLLCVAEFCEDNRISLKRESDHAQTRNPRVEALTDAIREMIKVIQKEFLPYIIKCFRRLYPPTAKNPAAASNACLSLEYFEGLMQESGLFVAADDDKDSTSA</sequence>
<evidence type="ECO:0000256" key="7">
    <source>
        <dbReference type="ARBA" id="ARBA00023136"/>
    </source>
</evidence>
<evidence type="ECO:0000256" key="5">
    <source>
        <dbReference type="ARBA" id="ARBA00022927"/>
    </source>
</evidence>
<protein>
    <recommendedName>
        <fullName evidence="3">Conserved oligomeric Golgi complex subunit 8</fullName>
    </recommendedName>
    <alternativeName>
        <fullName evidence="8">Component of oligomeric Golgi complex 8</fullName>
    </alternativeName>
</protein>
<evidence type="ECO:0000256" key="2">
    <source>
        <dbReference type="ARBA" id="ARBA00006419"/>
    </source>
</evidence>
<dbReference type="AlphaFoldDB" id="A0AAV2Z9C2"/>
<accession>A0AAV2Z9C2</accession>
<organism evidence="10 11">
    <name type="scientific">Lagenidium giganteum</name>
    <dbReference type="NCBI Taxonomy" id="4803"/>
    <lineage>
        <taxon>Eukaryota</taxon>
        <taxon>Sar</taxon>
        <taxon>Stramenopiles</taxon>
        <taxon>Oomycota</taxon>
        <taxon>Peronosporomycetes</taxon>
        <taxon>Pythiales</taxon>
        <taxon>Pythiaceae</taxon>
    </lineage>
</organism>
<dbReference type="InterPro" id="IPR007255">
    <property type="entry name" value="COG8"/>
</dbReference>
<dbReference type="GO" id="GO:0015031">
    <property type="term" value="P:protein transport"/>
    <property type="evidence" value="ECO:0007669"/>
    <property type="project" value="UniProtKB-KW"/>
</dbReference>
<dbReference type="SUPFAM" id="SSF74788">
    <property type="entry name" value="Cullin repeat-like"/>
    <property type="match status" value="1"/>
</dbReference>
<dbReference type="Pfam" id="PF04124">
    <property type="entry name" value="Dor1"/>
    <property type="match status" value="1"/>
</dbReference>
<gene>
    <name evidence="10" type="ORF">N0F65_009363</name>
</gene>
<evidence type="ECO:0000313" key="10">
    <source>
        <dbReference type="EMBL" id="DBA04016.1"/>
    </source>
</evidence>
<evidence type="ECO:0000256" key="8">
    <source>
        <dbReference type="ARBA" id="ARBA00031347"/>
    </source>
</evidence>
<dbReference type="Proteomes" id="UP001146120">
    <property type="component" value="Unassembled WGS sequence"/>
</dbReference>
<evidence type="ECO:0000256" key="9">
    <source>
        <dbReference type="SAM" id="MobiDB-lite"/>
    </source>
</evidence>
<keyword evidence="7" id="KW-0472">Membrane</keyword>
<dbReference type="InterPro" id="IPR016159">
    <property type="entry name" value="Cullin_repeat-like_dom_sf"/>
</dbReference>
<dbReference type="GO" id="GO:0017119">
    <property type="term" value="C:Golgi transport complex"/>
    <property type="evidence" value="ECO:0007669"/>
    <property type="project" value="InterPro"/>
</dbReference>
<dbReference type="GO" id="GO:0006891">
    <property type="term" value="P:intra-Golgi vesicle-mediated transport"/>
    <property type="evidence" value="ECO:0007669"/>
    <property type="project" value="TreeGrafter"/>
</dbReference>
<dbReference type="PANTHER" id="PTHR21311">
    <property type="entry name" value="CONSERVED OLIGOMERIC GOLGI COMPLEX COMPONENT 8"/>
    <property type="match status" value="1"/>
</dbReference>
<name>A0AAV2Z9C2_9STRA</name>
<keyword evidence="6" id="KW-0333">Golgi apparatus</keyword>
<keyword evidence="5" id="KW-0653">Protein transport</keyword>
<comment type="caution">
    <text evidence="10">The sequence shown here is derived from an EMBL/GenBank/DDBJ whole genome shotgun (WGS) entry which is preliminary data.</text>
</comment>